<keyword evidence="1" id="KW-0472">Membrane</keyword>
<protein>
    <submittedName>
        <fullName evidence="3">Uncharacterized protein LOC107265808</fullName>
    </submittedName>
</protein>
<organism evidence="2 3">
    <name type="scientific">Cephus cinctus</name>
    <name type="common">Wheat stem sawfly</name>
    <dbReference type="NCBI Taxonomy" id="211228"/>
    <lineage>
        <taxon>Eukaryota</taxon>
        <taxon>Metazoa</taxon>
        <taxon>Ecdysozoa</taxon>
        <taxon>Arthropoda</taxon>
        <taxon>Hexapoda</taxon>
        <taxon>Insecta</taxon>
        <taxon>Pterygota</taxon>
        <taxon>Neoptera</taxon>
        <taxon>Endopterygota</taxon>
        <taxon>Hymenoptera</taxon>
        <taxon>Cephoidea</taxon>
        <taxon>Cephidae</taxon>
        <taxon>Cephus</taxon>
    </lineage>
</organism>
<feature type="transmembrane region" description="Helical" evidence="1">
    <location>
        <begin position="6"/>
        <end position="26"/>
    </location>
</feature>
<proteinExistence type="predicted"/>
<evidence type="ECO:0000256" key="1">
    <source>
        <dbReference type="SAM" id="Phobius"/>
    </source>
</evidence>
<evidence type="ECO:0000313" key="3">
    <source>
        <dbReference type="RefSeq" id="XP_024938898.1"/>
    </source>
</evidence>
<dbReference type="AlphaFoldDB" id="A0AAJ7VZE9"/>
<evidence type="ECO:0000313" key="2">
    <source>
        <dbReference type="Proteomes" id="UP000694920"/>
    </source>
</evidence>
<dbReference type="Proteomes" id="UP000694920">
    <property type="component" value="Unplaced"/>
</dbReference>
<dbReference type="GeneID" id="107265808"/>
<keyword evidence="1" id="KW-1133">Transmembrane helix</keyword>
<dbReference type="KEGG" id="ccin:107265808"/>
<name>A0AAJ7VZE9_CEPCN</name>
<feature type="transmembrane region" description="Helical" evidence="1">
    <location>
        <begin position="94"/>
        <end position="113"/>
    </location>
</feature>
<keyword evidence="2" id="KW-1185">Reference proteome</keyword>
<accession>A0AAJ7VZE9</accession>
<sequence>MNHLIVNFGIMWFPLIVYLINPLLLIRPVHAKFKNDFQHKQIHQNPRFLSFNSHDSDKIEIDLDLSIPFLSIPLTSKEQQGGYDTSLANVNTKALTIAGLITSLAVFMIPLFVKGYSSLDRRSGKDIEWNFFSDAINDMVYYNNYISPCVQRAICSIVSKARHSNNPTSSDKIIDGISSHWWFNSMTNGTIIQNAVVAGRNTVDDCSSIYSGCFITPRLLTTFLKNYGIL</sequence>
<gene>
    <name evidence="3" type="primary">LOC107265808</name>
</gene>
<reference evidence="3" key="1">
    <citation type="submission" date="2025-08" db="UniProtKB">
        <authorList>
            <consortium name="RefSeq"/>
        </authorList>
    </citation>
    <scope>IDENTIFICATION</scope>
</reference>
<keyword evidence="1" id="KW-0812">Transmembrane</keyword>
<dbReference type="RefSeq" id="XP_024938898.1">
    <property type="nucleotide sequence ID" value="XM_025083130.1"/>
</dbReference>